<dbReference type="OrthoDB" id="9809296at2"/>
<evidence type="ECO:0000256" key="1">
    <source>
        <dbReference type="ARBA" id="ARBA00009798"/>
    </source>
</evidence>
<evidence type="ECO:0000256" key="4">
    <source>
        <dbReference type="PIRNR" id="PIRNR006181"/>
    </source>
</evidence>
<dbReference type="RefSeq" id="WP_119110485.1">
    <property type="nucleotide sequence ID" value="NZ_QXJC01000011.1"/>
</dbReference>
<dbReference type="Pfam" id="PF04073">
    <property type="entry name" value="tRNA_edit"/>
    <property type="match status" value="1"/>
</dbReference>
<comment type="caution">
    <text evidence="6">The sequence shown here is derived from an EMBL/GenBank/DDBJ whole genome shotgun (WGS) entry which is preliminary data.</text>
</comment>
<dbReference type="SUPFAM" id="SSF55826">
    <property type="entry name" value="YbaK/ProRS associated domain"/>
    <property type="match status" value="1"/>
</dbReference>
<dbReference type="InterPro" id="IPR004369">
    <property type="entry name" value="Prolyl-tRNA_editing_YbaK/EbsC"/>
</dbReference>
<sequence length="167" mass="18099">MAKKDSKAAHVSETPATQMLRAHGVAFTGHPYEYLEHGGAQHSAAVLGLDPYAVVKTLVMQDQDAKPLLVLMHGNRTVSTKNLARQIGAKSVEPCKPEVANRHSGYLVGGTSPFGTRREMPVYIEESILTLPRIAINGGRRGFLVQMDPQVCVQLLGARPVQCALEM</sequence>
<dbReference type="InterPro" id="IPR007214">
    <property type="entry name" value="YbaK/aa-tRNA-synth-assoc-dom"/>
</dbReference>
<organism evidence="6 7">
    <name type="scientific">Simplicispira hankyongi</name>
    <dbReference type="NCBI Taxonomy" id="2315688"/>
    <lineage>
        <taxon>Bacteria</taxon>
        <taxon>Pseudomonadati</taxon>
        <taxon>Pseudomonadota</taxon>
        <taxon>Betaproteobacteria</taxon>
        <taxon>Burkholderiales</taxon>
        <taxon>Comamonadaceae</taxon>
        <taxon>Simplicispira</taxon>
    </lineage>
</organism>
<comment type="similarity">
    <text evidence="1 4">Belongs to the prolyl-tRNA editing family. YbaK/EbsC subfamily.</text>
</comment>
<gene>
    <name evidence="6" type="ORF">D3F03_16245</name>
</gene>
<dbReference type="Gene3D" id="3.90.960.10">
    <property type="entry name" value="YbaK/aminoacyl-tRNA synthetase-associated domain"/>
    <property type="match status" value="1"/>
</dbReference>
<accession>A0A398C9P5</accession>
<evidence type="ECO:0000256" key="3">
    <source>
        <dbReference type="ARBA" id="ARBA00023239"/>
    </source>
</evidence>
<dbReference type="PANTHER" id="PTHR30411">
    <property type="entry name" value="CYTOPLASMIC PROTEIN"/>
    <property type="match status" value="1"/>
</dbReference>
<dbReference type="Proteomes" id="UP000266302">
    <property type="component" value="Unassembled WGS sequence"/>
</dbReference>
<proteinExistence type="inferred from homology"/>
<dbReference type="EC" id="4.2.-.-" evidence="4"/>
<dbReference type="GO" id="GO:0016829">
    <property type="term" value="F:lyase activity"/>
    <property type="evidence" value="ECO:0007669"/>
    <property type="project" value="UniProtKB-KW"/>
</dbReference>
<reference evidence="6 7" key="1">
    <citation type="submission" date="2018-09" db="EMBL/GenBank/DDBJ databases">
        <title>Draft genome of Simplicispira sp. NY-02.</title>
        <authorList>
            <person name="Im W.T."/>
        </authorList>
    </citation>
    <scope>NUCLEOTIDE SEQUENCE [LARGE SCALE GENOMIC DNA]</scope>
    <source>
        <strain evidence="6 7">NY-02</strain>
    </source>
</reference>
<keyword evidence="7" id="KW-1185">Reference proteome</keyword>
<dbReference type="PANTHER" id="PTHR30411:SF0">
    <property type="entry name" value="CYS-TRNA(PRO)_CYS-TRNA(CYS) DEACYLASE YBAK"/>
    <property type="match status" value="1"/>
</dbReference>
<feature type="domain" description="YbaK/aminoacyl-tRNA synthetase-associated" evidence="5">
    <location>
        <begin position="41"/>
        <end position="150"/>
    </location>
</feature>
<dbReference type="GO" id="GO:0002161">
    <property type="term" value="F:aminoacyl-tRNA deacylase activity"/>
    <property type="evidence" value="ECO:0007669"/>
    <property type="project" value="InterPro"/>
</dbReference>
<protein>
    <recommendedName>
        <fullName evidence="4">Cys-tRNA(Pro)/Cys-tRNA(Cys) deacylase</fullName>
        <ecNumber evidence="4">4.2.-.-</ecNumber>
    </recommendedName>
</protein>
<keyword evidence="2 4" id="KW-0648">Protein biosynthesis</keyword>
<evidence type="ECO:0000313" key="7">
    <source>
        <dbReference type="Proteomes" id="UP000266302"/>
    </source>
</evidence>
<dbReference type="InterPro" id="IPR036754">
    <property type="entry name" value="YbaK/aa-tRNA-synt-asso_dom_sf"/>
</dbReference>
<dbReference type="PIRSF" id="PIRSF006181">
    <property type="entry name" value="EbsC_YbaK"/>
    <property type="match status" value="1"/>
</dbReference>
<name>A0A398C9P5_9BURK</name>
<evidence type="ECO:0000259" key="5">
    <source>
        <dbReference type="Pfam" id="PF04073"/>
    </source>
</evidence>
<dbReference type="GO" id="GO:0006412">
    <property type="term" value="P:translation"/>
    <property type="evidence" value="ECO:0007669"/>
    <property type="project" value="UniProtKB-KW"/>
</dbReference>
<evidence type="ECO:0000256" key="2">
    <source>
        <dbReference type="ARBA" id="ARBA00022917"/>
    </source>
</evidence>
<dbReference type="AlphaFoldDB" id="A0A398C9P5"/>
<dbReference type="EMBL" id="QXJC01000011">
    <property type="protein sequence ID" value="RID97060.1"/>
    <property type="molecule type" value="Genomic_DNA"/>
</dbReference>
<dbReference type="CDD" id="cd00002">
    <property type="entry name" value="YbaK_deacylase"/>
    <property type="match status" value="1"/>
</dbReference>
<evidence type="ECO:0000313" key="6">
    <source>
        <dbReference type="EMBL" id="RID97060.1"/>
    </source>
</evidence>
<keyword evidence="3 4" id="KW-0456">Lyase</keyword>